<dbReference type="AlphaFoldDB" id="A0A444YTH2"/>
<keyword evidence="9" id="KW-0433">Leucine-rich repeat</keyword>
<dbReference type="SUPFAM" id="SSF57850">
    <property type="entry name" value="RING/U-box"/>
    <property type="match status" value="1"/>
</dbReference>
<dbReference type="Pfam" id="PF00069">
    <property type="entry name" value="Pkinase"/>
    <property type="match status" value="1"/>
</dbReference>
<dbReference type="InterPro" id="IPR000719">
    <property type="entry name" value="Prot_kinase_dom"/>
</dbReference>
<dbReference type="InterPro" id="IPR013210">
    <property type="entry name" value="LRR_N_plant-typ"/>
</dbReference>
<dbReference type="InterPro" id="IPR017441">
    <property type="entry name" value="Protein_kinase_ATP_BS"/>
</dbReference>
<dbReference type="Gene3D" id="3.80.10.10">
    <property type="entry name" value="Ribonuclease Inhibitor"/>
    <property type="match status" value="2"/>
</dbReference>
<dbReference type="InterPro" id="IPR011009">
    <property type="entry name" value="Kinase-like_dom_sf"/>
</dbReference>
<dbReference type="Proteomes" id="UP000289738">
    <property type="component" value="Chromosome B06"/>
</dbReference>
<keyword evidence="7" id="KW-0134">Cell wall</keyword>
<dbReference type="GO" id="GO:0008270">
    <property type="term" value="F:zinc ion binding"/>
    <property type="evidence" value="ECO:0007669"/>
    <property type="project" value="UniProtKB-KW"/>
</dbReference>
<dbReference type="SMART" id="SM00184">
    <property type="entry name" value="RING"/>
    <property type="match status" value="1"/>
</dbReference>
<dbReference type="Pfam" id="PF00560">
    <property type="entry name" value="LRR_1"/>
    <property type="match status" value="2"/>
</dbReference>
<comment type="caution">
    <text evidence="31">The sequence shown here is derived from an EMBL/GenBank/DDBJ whole genome shotgun (WGS) entry which is preliminary data.</text>
</comment>
<evidence type="ECO:0000256" key="4">
    <source>
        <dbReference type="ARBA" id="ARBA00004191"/>
    </source>
</evidence>
<evidence type="ECO:0000256" key="27">
    <source>
        <dbReference type="SAM" id="Phobius"/>
    </source>
</evidence>
<keyword evidence="21" id="KW-1015">Disulfide bond</keyword>
<comment type="similarity">
    <text evidence="22">Belongs to the RING-type zinc finger family. ATL subfamily.</text>
</comment>
<evidence type="ECO:0000259" key="30">
    <source>
        <dbReference type="PROSITE" id="PS50089"/>
    </source>
</evidence>
<comment type="similarity">
    <text evidence="23">Belongs to the polygalacturonase-inhibiting protein family.</text>
</comment>
<feature type="compositionally biased region" description="Low complexity" evidence="26">
    <location>
        <begin position="694"/>
        <end position="704"/>
    </location>
</feature>
<dbReference type="GO" id="GO:0005524">
    <property type="term" value="F:ATP binding"/>
    <property type="evidence" value="ECO:0007669"/>
    <property type="project" value="UniProtKB-UniRule"/>
</dbReference>
<dbReference type="GO" id="GO:0004672">
    <property type="term" value="F:protein kinase activity"/>
    <property type="evidence" value="ECO:0007669"/>
    <property type="project" value="InterPro"/>
</dbReference>
<feature type="region of interest" description="Disordered" evidence="26">
    <location>
        <begin position="685"/>
        <end position="704"/>
    </location>
</feature>
<evidence type="ECO:0000256" key="3">
    <source>
        <dbReference type="ARBA" id="ARBA00004170"/>
    </source>
</evidence>
<evidence type="ECO:0000256" key="21">
    <source>
        <dbReference type="ARBA" id="ARBA00023157"/>
    </source>
</evidence>
<reference evidence="31 32" key="1">
    <citation type="submission" date="2019-01" db="EMBL/GenBank/DDBJ databases">
        <title>Sequencing of cultivated peanut Arachis hypogaea provides insights into genome evolution and oil improvement.</title>
        <authorList>
            <person name="Chen X."/>
        </authorList>
    </citation>
    <scope>NUCLEOTIDE SEQUENCE [LARGE SCALE GENOMIC DNA]</scope>
    <source>
        <strain evidence="32">cv. Fuhuasheng</strain>
        <tissue evidence="31">Leaves</tissue>
    </source>
</reference>
<feature type="binding site" evidence="25">
    <location>
        <position position="406"/>
    </location>
    <ligand>
        <name>ATP</name>
        <dbReference type="ChEBI" id="CHEBI:30616"/>
    </ligand>
</feature>
<feature type="domain" description="RING-type" evidence="30">
    <location>
        <begin position="802"/>
        <end position="844"/>
    </location>
</feature>
<evidence type="ECO:0000256" key="9">
    <source>
        <dbReference type="ARBA" id="ARBA00022614"/>
    </source>
</evidence>
<evidence type="ECO:0000256" key="15">
    <source>
        <dbReference type="ARBA" id="ARBA00022771"/>
    </source>
</evidence>
<name>A0A444YTH2_ARAHY</name>
<dbReference type="FunFam" id="3.30.40.10:FF:000231">
    <property type="entry name" value="RING-H2 finger protein ATL46"/>
    <property type="match status" value="1"/>
</dbReference>
<keyword evidence="11 27" id="KW-0812">Transmembrane</keyword>
<dbReference type="Gene3D" id="3.30.40.10">
    <property type="entry name" value="Zinc/RING finger domain, C3HC4 (zinc finger)"/>
    <property type="match status" value="1"/>
</dbReference>
<keyword evidence="19 27" id="KW-1133">Transmembrane helix</keyword>
<evidence type="ECO:0000256" key="25">
    <source>
        <dbReference type="PROSITE-ProRule" id="PRU10141"/>
    </source>
</evidence>
<accession>A0A444YTH2</accession>
<organism evidence="31 32">
    <name type="scientific">Arachis hypogaea</name>
    <name type="common">Peanut</name>
    <dbReference type="NCBI Taxonomy" id="3818"/>
    <lineage>
        <taxon>Eukaryota</taxon>
        <taxon>Viridiplantae</taxon>
        <taxon>Streptophyta</taxon>
        <taxon>Embryophyta</taxon>
        <taxon>Tracheophyta</taxon>
        <taxon>Spermatophyta</taxon>
        <taxon>Magnoliopsida</taxon>
        <taxon>eudicotyledons</taxon>
        <taxon>Gunneridae</taxon>
        <taxon>Pentapetalae</taxon>
        <taxon>rosids</taxon>
        <taxon>fabids</taxon>
        <taxon>Fabales</taxon>
        <taxon>Fabaceae</taxon>
        <taxon>Papilionoideae</taxon>
        <taxon>50 kb inversion clade</taxon>
        <taxon>dalbergioids sensu lato</taxon>
        <taxon>Dalbergieae</taxon>
        <taxon>Pterocarpus clade</taxon>
        <taxon>Arachis</taxon>
    </lineage>
</organism>
<dbReference type="PROSITE" id="PS00107">
    <property type="entry name" value="PROTEIN_KINASE_ATP"/>
    <property type="match status" value="1"/>
</dbReference>
<dbReference type="CDD" id="cd16461">
    <property type="entry name" value="RING-H2_EL5-like"/>
    <property type="match status" value="1"/>
</dbReference>
<sequence>MERNSFWVAFIASLFLLRMVNCVDYEVKSTMILFLAQLSGNDSHQNFTLNWKLGSDPCIDQWQGVECDTKNSSIKNLLLDKLSLSGTLDVAMLCNLHPLAASLIYLSLDGNGVHGGIPEEIGSCKQLTQLHLSGNQLSGTLPSSLSKLNNLKSLDISNNKFSGQLHPDLARISTLNMFLAQNNQLSGEIPPFNFSNFDRLDVSFNNFSGVIPDIHGHFTSESFLGNPQLCGDPLPKSCTGSPVPASKDSKERKESPVPAAAAGDNSDEEPKKSSKGPSKEQILMYSGYAAIGALVILLIVWKLCRRKKKEKRIEALNEKVVTQGSAQKASHVSSEYRAGVSRSDFSLTSESGMVSQSLVVLSNSRNTMHELKLEDLLKAPAELIGRGKNGSLYKVVFENGTTVVVKRIIDRSVPGRDFKQRMQILSQVKHPYVLSPLAFYCSKQEKLLVYEYQQNGSLFKLLHGAQKAFDWSSRLGVAATTAEALAFMHQELGQQGISHGNLKSSNILLNKNMEPCISEYGVMGGDDDQQQQHSSSFVSPFTSMSSSDHAAFKADVYGFGVILLELLTGKLVKSEGMELTEWVQSVVREEWTGEVFDRTLISEYASEERMVNLLQVAIRASILYILIWNLSQLRVFNSFGAKLNVGMSGRMNKWSHLKMAWIEHSQINRKDGYITNPPPLVSTSPYSGTFQKEPSASTTPSPSTSGAKFSPAVLFIIVILAVLFFISGLLHLLVRFLVKNPSSSSASAQPNRHHEGSLSDTLQRQLQQLFHLHDSGLDQAFIDALPVFQYKEIKGPKEPFDCAVCLCEFSDKDKLRLLPVCSHAFHISCIDTWLLSNSTCPLCRGTLFAPGFSMENPVFDFNDLREDEGCQFPCSNNNNGGKMVAVQETEEAADKGLVAVRLGKFRRVDLEAAEPEGGEASSSNLDARRCFSMGSYQYVLGKSDLRITLNCDHRRQGRGDDNSEEGSVEVEREGKNITSVSRGESYSVSKIWLWSKKGKFSVSSDAHNIGLPSSLNSDLPWMREMEGTSEKYIVMWLHVYVRIKEDVTCNEFFIVKFYSQEDLDFALTEGPWKILDHYLSIRFWKLNFNPIEASIDKITVWVKLPRLAIECYDERILKKIENIV</sequence>
<evidence type="ECO:0000313" key="31">
    <source>
        <dbReference type="EMBL" id="RYR05204.1"/>
    </source>
</evidence>
<keyword evidence="18" id="KW-0862">Zinc</keyword>
<dbReference type="GO" id="GO:0061630">
    <property type="term" value="F:ubiquitin protein ligase activity"/>
    <property type="evidence" value="ECO:0007669"/>
    <property type="project" value="UniProtKB-EC"/>
</dbReference>
<dbReference type="PROSITE" id="PS50011">
    <property type="entry name" value="PROTEIN_KINASE_DOM"/>
    <property type="match status" value="1"/>
</dbReference>
<evidence type="ECO:0000256" key="19">
    <source>
        <dbReference type="ARBA" id="ARBA00022989"/>
    </source>
</evidence>
<keyword evidence="15 24" id="KW-0863">Zinc-finger</keyword>
<evidence type="ECO:0000313" key="32">
    <source>
        <dbReference type="Proteomes" id="UP000289738"/>
    </source>
</evidence>
<feature type="domain" description="Protein kinase" evidence="29">
    <location>
        <begin position="378"/>
        <end position="757"/>
    </location>
</feature>
<keyword evidence="17" id="KW-0611">Plant defense</keyword>
<evidence type="ECO:0000256" key="23">
    <source>
        <dbReference type="ARBA" id="ARBA00038043"/>
    </source>
</evidence>
<keyword evidence="16" id="KW-0833">Ubl conjugation pathway</keyword>
<comment type="pathway">
    <text evidence="5">Protein modification; protein ubiquitination.</text>
</comment>
<dbReference type="Gene3D" id="3.30.200.20">
    <property type="entry name" value="Phosphorylase Kinase, domain 1"/>
    <property type="match status" value="1"/>
</dbReference>
<feature type="transmembrane region" description="Helical" evidence="27">
    <location>
        <begin position="712"/>
        <end position="734"/>
    </location>
</feature>
<feature type="chain" id="PRO_5019272938" description="RING-type E3 ubiquitin transferase" evidence="28">
    <location>
        <begin position="23"/>
        <end position="1124"/>
    </location>
</feature>
<dbReference type="EC" id="2.3.2.27" evidence="6"/>
<dbReference type="InterPro" id="IPR050994">
    <property type="entry name" value="At_inactive_RLKs"/>
</dbReference>
<keyword evidence="14" id="KW-0677">Repeat</keyword>
<dbReference type="GO" id="GO:0016020">
    <property type="term" value="C:membrane"/>
    <property type="evidence" value="ECO:0007669"/>
    <property type="project" value="UniProtKB-SubCell"/>
</dbReference>
<evidence type="ECO:0000256" key="18">
    <source>
        <dbReference type="ARBA" id="ARBA00022833"/>
    </source>
</evidence>
<dbReference type="Gene3D" id="1.10.510.10">
    <property type="entry name" value="Transferase(Phosphotransferase) domain 1"/>
    <property type="match status" value="1"/>
</dbReference>
<feature type="region of interest" description="Disordered" evidence="26">
    <location>
        <begin position="235"/>
        <end position="278"/>
    </location>
</feature>
<keyword evidence="32" id="KW-1185">Reference proteome</keyword>
<evidence type="ECO:0000256" key="24">
    <source>
        <dbReference type="PROSITE-ProRule" id="PRU00175"/>
    </source>
</evidence>
<keyword evidence="13 28" id="KW-0732">Signal</keyword>
<feature type="signal peptide" evidence="28">
    <location>
        <begin position="1"/>
        <end position="22"/>
    </location>
</feature>
<dbReference type="Pfam" id="PF08263">
    <property type="entry name" value="LRRNT_2"/>
    <property type="match status" value="1"/>
</dbReference>
<evidence type="ECO:0000256" key="12">
    <source>
        <dbReference type="ARBA" id="ARBA00022723"/>
    </source>
</evidence>
<keyword evidence="12" id="KW-0479">Metal-binding</keyword>
<gene>
    <name evidence="31" type="ORF">Ahy_B06g085082</name>
</gene>
<dbReference type="SUPFAM" id="SSF56112">
    <property type="entry name" value="Protein kinase-like (PK-like)"/>
    <property type="match status" value="1"/>
</dbReference>
<evidence type="ECO:0000256" key="17">
    <source>
        <dbReference type="ARBA" id="ARBA00022821"/>
    </source>
</evidence>
<dbReference type="InterPro" id="IPR001611">
    <property type="entry name" value="Leu-rich_rpt"/>
</dbReference>
<evidence type="ECO:0000256" key="16">
    <source>
        <dbReference type="ARBA" id="ARBA00022786"/>
    </source>
</evidence>
<evidence type="ECO:0000256" key="26">
    <source>
        <dbReference type="SAM" id="MobiDB-lite"/>
    </source>
</evidence>
<evidence type="ECO:0000256" key="11">
    <source>
        <dbReference type="ARBA" id="ARBA00022692"/>
    </source>
</evidence>
<evidence type="ECO:0000256" key="1">
    <source>
        <dbReference type="ARBA" id="ARBA00000900"/>
    </source>
</evidence>
<evidence type="ECO:0000256" key="7">
    <source>
        <dbReference type="ARBA" id="ARBA00022512"/>
    </source>
</evidence>
<dbReference type="InterPro" id="IPR001841">
    <property type="entry name" value="Znf_RING"/>
</dbReference>
<evidence type="ECO:0000256" key="6">
    <source>
        <dbReference type="ARBA" id="ARBA00012483"/>
    </source>
</evidence>
<dbReference type="PANTHER" id="PTHR48010:SF89">
    <property type="entry name" value="PROTEIN KINASE DOMAIN-CONTAINING PROTEIN"/>
    <property type="match status" value="1"/>
</dbReference>
<dbReference type="FunFam" id="3.80.10.10:FF:000400">
    <property type="entry name" value="Nuclear pore complex protein NUP107"/>
    <property type="match status" value="1"/>
</dbReference>
<evidence type="ECO:0000259" key="29">
    <source>
        <dbReference type="PROSITE" id="PS50011"/>
    </source>
</evidence>
<evidence type="ECO:0000256" key="20">
    <source>
        <dbReference type="ARBA" id="ARBA00023136"/>
    </source>
</evidence>
<keyword evidence="20 27" id="KW-0472">Membrane</keyword>
<dbReference type="SUPFAM" id="SSF52058">
    <property type="entry name" value="L domain-like"/>
    <property type="match status" value="1"/>
</dbReference>
<dbReference type="PROSITE" id="PS50089">
    <property type="entry name" value="ZF_RING_2"/>
    <property type="match status" value="1"/>
</dbReference>
<evidence type="ECO:0000256" key="2">
    <source>
        <dbReference type="ARBA" id="ARBA00004167"/>
    </source>
</evidence>
<dbReference type="STRING" id="3818.A0A444YTH2"/>
<evidence type="ECO:0000256" key="13">
    <source>
        <dbReference type="ARBA" id="ARBA00022729"/>
    </source>
</evidence>
<evidence type="ECO:0000256" key="28">
    <source>
        <dbReference type="SAM" id="SignalP"/>
    </source>
</evidence>
<proteinExistence type="inferred from homology"/>
<dbReference type="EMBL" id="SDMP01000016">
    <property type="protein sequence ID" value="RYR05204.1"/>
    <property type="molecule type" value="Genomic_DNA"/>
</dbReference>
<evidence type="ECO:0000256" key="8">
    <source>
        <dbReference type="ARBA" id="ARBA00022525"/>
    </source>
</evidence>
<keyword evidence="25" id="KW-0067">ATP-binding</keyword>
<keyword evidence="10" id="KW-0808">Transferase</keyword>
<dbReference type="InterPro" id="IPR013083">
    <property type="entry name" value="Znf_RING/FYVE/PHD"/>
</dbReference>
<keyword evidence="25" id="KW-0547">Nucleotide-binding</keyword>
<dbReference type="Pfam" id="PF13639">
    <property type="entry name" value="zf-RING_2"/>
    <property type="match status" value="1"/>
</dbReference>
<feature type="region of interest" description="Disordered" evidence="26">
    <location>
        <begin position="953"/>
        <end position="975"/>
    </location>
</feature>
<evidence type="ECO:0000256" key="5">
    <source>
        <dbReference type="ARBA" id="ARBA00004906"/>
    </source>
</evidence>
<evidence type="ECO:0000256" key="14">
    <source>
        <dbReference type="ARBA" id="ARBA00022737"/>
    </source>
</evidence>
<feature type="transmembrane region" description="Helical" evidence="27">
    <location>
        <begin position="282"/>
        <end position="304"/>
    </location>
</feature>
<dbReference type="PANTHER" id="PTHR48010">
    <property type="entry name" value="OS05G0588300 PROTEIN"/>
    <property type="match status" value="1"/>
</dbReference>
<comment type="subcellular location">
    <subcellularLocation>
        <location evidence="3">Membrane</location>
        <topology evidence="3">Peripheral membrane protein</topology>
    </subcellularLocation>
    <subcellularLocation>
        <location evidence="2">Membrane</location>
        <topology evidence="2">Single-pass membrane protein</topology>
    </subcellularLocation>
    <subcellularLocation>
        <location evidence="4">Secreted</location>
        <location evidence="4">Cell wall</location>
    </subcellularLocation>
</comment>
<dbReference type="GO" id="GO:0006952">
    <property type="term" value="P:defense response"/>
    <property type="evidence" value="ECO:0007669"/>
    <property type="project" value="UniProtKB-KW"/>
</dbReference>
<evidence type="ECO:0000256" key="10">
    <source>
        <dbReference type="ARBA" id="ARBA00022679"/>
    </source>
</evidence>
<keyword evidence="8" id="KW-0964">Secreted</keyword>
<dbReference type="InterPro" id="IPR032675">
    <property type="entry name" value="LRR_dom_sf"/>
</dbReference>
<evidence type="ECO:0000256" key="22">
    <source>
        <dbReference type="ARBA" id="ARBA00024209"/>
    </source>
</evidence>
<protein>
    <recommendedName>
        <fullName evidence="6">RING-type E3 ubiquitin transferase</fullName>
        <ecNumber evidence="6">2.3.2.27</ecNumber>
    </recommendedName>
</protein>
<comment type="catalytic activity">
    <reaction evidence="1">
        <text>S-ubiquitinyl-[E2 ubiquitin-conjugating enzyme]-L-cysteine + [acceptor protein]-L-lysine = [E2 ubiquitin-conjugating enzyme]-L-cysteine + N(6)-ubiquitinyl-[acceptor protein]-L-lysine.</text>
        <dbReference type="EC" id="2.3.2.27"/>
    </reaction>
</comment>